<organism evidence="7 8">
    <name type="scientific">Rubripirellula tenax</name>
    <dbReference type="NCBI Taxonomy" id="2528015"/>
    <lineage>
        <taxon>Bacteria</taxon>
        <taxon>Pseudomonadati</taxon>
        <taxon>Planctomycetota</taxon>
        <taxon>Planctomycetia</taxon>
        <taxon>Pirellulales</taxon>
        <taxon>Pirellulaceae</taxon>
        <taxon>Rubripirellula</taxon>
    </lineage>
</organism>
<dbReference type="OrthoDB" id="292264at2"/>
<dbReference type="Pfam" id="PF03143">
    <property type="entry name" value="GTP_EFTU_D3"/>
    <property type="match status" value="1"/>
</dbReference>
<evidence type="ECO:0000313" key="7">
    <source>
        <dbReference type="EMBL" id="TWU41680.1"/>
    </source>
</evidence>
<evidence type="ECO:0000256" key="5">
    <source>
        <dbReference type="SAM" id="MobiDB-lite"/>
    </source>
</evidence>
<accession>A0A5C6DYA3</accession>
<evidence type="ECO:0000256" key="3">
    <source>
        <dbReference type="ARBA" id="ARBA00022917"/>
    </source>
</evidence>
<evidence type="ECO:0000256" key="1">
    <source>
        <dbReference type="ARBA" id="ARBA00022741"/>
    </source>
</evidence>
<dbReference type="SUPFAM" id="SSF50465">
    <property type="entry name" value="EF-Tu/eEF-1alpha/eIF2-gamma C-terminal domain"/>
    <property type="match status" value="1"/>
</dbReference>
<comment type="caution">
    <text evidence="7">The sequence shown here is derived from an EMBL/GenBank/DDBJ whole genome shotgun (WGS) entry which is preliminary data.</text>
</comment>
<dbReference type="AlphaFoldDB" id="A0A5C6DYA3"/>
<dbReference type="EMBL" id="SJPW01000034">
    <property type="protein sequence ID" value="TWU41680.1"/>
    <property type="molecule type" value="Genomic_DNA"/>
</dbReference>
<evidence type="ECO:0000259" key="6">
    <source>
        <dbReference type="Pfam" id="PF03143"/>
    </source>
</evidence>
<dbReference type="GO" id="GO:0003746">
    <property type="term" value="F:translation elongation factor activity"/>
    <property type="evidence" value="ECO:0007669"/>
    <property type="project" value="UniProtKB-KW"/>
</dbReference>
<keyword evidence="2 7" id="KW-0251">Elongation factor</keyword>
<keyword evidence="3" id="KW-0648">Protein biosynthesis</keyword>
<dbReference type="InterPro" id="IPR004160">
    <property type="entry name" value="Transl_elong_EFTu/EF1A_C"/>
</dbReference>
<dbReference type="GO" id="GO:0005525">
    <property type="term" value="F:GTP binding"/>
    <property type="evidence" value="ECO:0007669"/>
    <property type="project" value="UniProtKB-KW"/>
</dbReference>
<dbReference type="Gene3D" id="2.40.30.10">
    <property type="entry name" value="Translation factors"/>
    <property type="match status" value="1"/>
</dbReference>
<keyword evidence="1" id="KW-0547">Nucleotide-binding</keyword>
<evidence type="ECO:0000256" key="4">
    <source>
        <dbReference type="ARBA" id="ARBA00023134"/>
    </source>
</evidence>
<dbReference type="Proteomes" id="UP000318288">
    <property type="component" value="Unassembled WGS sequence"/>
</dbReference>
<sequence length="109" mass="11459">MDAHAEAELYSLPESDGGRRSPFSSGYRPCFRFDDVDNGVTITLLDRSSMDGGDTGLVSLSFHAPLLQAGRLFVGAQFGIAEGARIVARGTITVIHDSSMLVGSSSPPA</sequence>
<dbReference type="RefSeq" id="WP_146462673.1">
    <property type="nucleotide sequence ID" value="NZ_SJPW01000034.1"/>
</dbReference>
<keyword evidence="8" id="KW-1185">Reference proteome</keyword>
<evidence type="ECO:0000313" key="8">
    <source>
        <dbReference type="Proteomes" id="UP000318288"/>
    </source>
</evidence>
<keyword evidence="4" id="KW-0342">GTP-binding</keyword>
<proteinExistence type="predicted"/>
<name>A0A5C6DYA3_9BACT</name>
<feature type="domain" description="Translation elongation factor EFTu/EF1A C-terminal" evidence="6">
    <location>
        <begin position="6"/>
        <end position="95"/>
    </location>
</feature>
<protein>
    <submittedName>
        <fullName evidence="7">Elongation factor Tu</fullName>
    </submittedName>
</protein>
<evidence type="ECO:0000256" key="2">
    <source>
        <dbReference type="ARBA" id="ARBA00022768"/>
    </source>
</evidence>
<feature type="region of interest" description="Disordered" evidence="5">
    <location>
        <begin position="1"/>
        <end position="23"/>
    </location>
</feature>
<reference evidence="7 8" key="1">
    <citation type="submission" date="2019-02" db="EMBL/GenBank/DDBJ databases">
        <title>Deep-cultivation of Planctomycetes and their phenomic and genomic characterization uncovers novel biology.</title>
        <authorList>
            <person name="Wiegand S."/>
            <person name="Jogler M."/>
            <person name="Boedeker C."/>
            <person name="Pinto D."/>
            <person name="Vollmers J."/>
            <person name="Rivas-Marin E."/>
            <person name="Kohn T."/>
            <person name="Peeters S.H."/>
            <person name="Heuer A."/>
            <person name="Rast P."/>
            <person name="Oberbeckmann S."/>
            <person name="Bunk B."/>
            <person name="Jeske O."/>
            <person name="Meyerdierks A."/>
            <person name="Storesund J.E."/>
            <person name="Kallscheuer N."/>
            <person name="Luecker S."/>
            <person name="Lage O.M."/>
            <person name="Pohl T."/>
            <person name="Merkel B.J."/>
            <person name="Hornburger P."/>
            <person name="Mueller R.-W."/>
            <person name="Bruemmer F."/>
            <person name="Labrenz M."/>
            <person name="Spormann A.M."/>
            <person name="Op Den Camp H."/>
            <person name="Overmann J."/>
            <person name="Amann R."/>
            <person name="Jetten M.S.M."/>
            <person name="Mascher T."/>
            <person name="Medema M.H."/>
            <person name="Devos D.P."/>
            <person name="Kaster A.-K."/>
            <person name="Ovreas L."/>
            <person name="Rohde M."/>
            <person name="Galperin M.Y."/>
            <person name="Jogler C."/>
        </authorList>
    </citation>
    <scope>NUCLEOTIDE SEQUENCE [LARGE SCALE GENOMIC DNA]</scope>
    <source>
        <strain evidence="7 8">Poly51</strain>
    </source>
</reference>
<gene>
    <name evidence="7" type="primary">tufA_2</name>
    <name evidence="7" type="ORF">Poly51_63940</name>
</gene>
<dbReference type="InterPro" id="IPR009001">
    <property type="entry name" value="Transl_elong_EF1A/Init_IF2_C"/>
</dbReference>